<dbReference type="InterPro" id="IPR036779">
    <property type="entry name" value="LysM_dom_sf"/>
</dbReference>
<accession>A0A1F5HYC6</accession>
<evidence type="ECO:0000313" key="3">
    <source>
        <dbReference type="EMBL" id="OGE09174.1"/>
    </source>
</evidence>
<protein>
    <recommendedName>
        <fullName evidence="2">LysM domain-containing protein</fullName>
    </recommendedName>
</protein>
<dbReference type="PANTHER" id="PTHR21666:SF270">
    <property type="entry name" value="MUREIN HYDROLASE ACTIVATOR ENVC"/>
    <property type="match status" value="1"/>
</dbReference>
<dbReference type="SUPFAM" id="SSF54106">
    <property type="entry name" value="LysM domain"/>
    <property type="match status" value="1"/>
</dbReference>
<dbReference type="EMBL" id="MFBS01000023">
    <property type="protein sequence ID" value="OGE09174.1"/>
    <property type="molecule type" value="Genomic_DNA"/>
</dbReference>
<evidence type="ECO:0000256" key="1">
    <source>
        <dbReference type="SAM" id="Phobius"/>
    </source>
</evidence>
<dbReference type="PANTHER" id="PTHR21666">
    <property type="entry name" value="PEPTIDASE-RELATED"/>
    <property type="match status" value="1"/>
</dbReference>
<sequence length="371" mass="39484">MDWEPLHKEFIVFIKEFSGWIGFRLQAGGLHFESLKNFIVDILMVRRGANTSLFIHLGILALAFSVLFGGGVLLSNSVVSGSYPGVPANPLVAAPTEQNQNEGVVSASITPVTIISDKPRDKVIEYEVRDGDTISAVSKEYAVTEETIIWENDLSAKSVLKPGQKIRILPVSGVEHKINSGDTVFTVAKKYQANSQAIVDFPFNNIGEDFALTTGDSLMVPDGAPPAQAKPAPTQYLASSQVSGPVADLGSARFAWPASGDLAQYFSWYHPALDISNLGGGSIRAADSGTVTLAGWPDGSGYGNRVIINHGNGYTTLYAHMSAVYVRAGQQVAKGEVLGMMGSTGRSTGVHLHIEIRKDGAALNPLALLGK</sequence>
<gene>
    <name evidence="3" type="ORF">A3A60_01295</name>
</gene>
<organism evidence="3 4">
    <name type="scientific">Candidatus Curtissbacteria bacterium RIFCSPLOWO2_01_FULL_42_26</name>
    <dbReference type="NCBI Taxonomy" id="1797729"/>
    <lineage>
        <taxon>Bacteria</taxon>
        <taxon>Candidatus Curtissiibacteriota</taxon>
    </lineage>
</organism>
<dbReference type="InterPro" id="IPR016047">
    <property type="entry name" value="M23ase_b-sheet_dom"/>
</dbReference>
<proteinExistence type="predicted"/>
<keyword evidence="1" id="KW-1133">Transmembrane helix</keyword>
<dbReference type="CDD" id="cd12797">
    <property type="entry name" value="M23_peptidase"/>
    <property type="match status" value="1"/>
</dbReference>
<evidence type="ECO:0000313" key="4">
    <source>
        <dbReference type="Proteomes" id="UP000179227"/>
    </source>
</evidence>
<dbReference type="PROSITE" id="PS51782">
    <property type="entry name" value="LYSM"/>
    <property type="match status" value="1"/>
</dbReference>
<dbReference type="CDD" id="cd00118">
    <property type="entry name" value="LysM"/>
    <property type="match status" value="1"/>
</dbReference>
<dbReference type="Gene3D" id="2.70.70.10">
    <property type="entry name" value="Glucose Permease (Domain IIA)"/>
    <property type="match status" value="1"/>
</dbReference>
<dbReference type="Pfam" id="PF01476">
    <property type="entry name" value="LysM"/>
    <property type="match status" value="2"/>
</dbReference>
<feature type="transmembrane region" description="Helical" evidence="1">
    <location>
        <begin position="53"/>
        <end position="74"/>
    </location>
</feature>
<dbReference type="Gene3D" id="3.10.350.10">
    <property type="entry name" value="LysM domain"/>
    <property type="match status" value="1"/>
</dbReference>
<keyword evidence="1" id="KW-0472">Membrane</keyword>
<reference evidence="3 4" key="1">
    <citation type="journal article" date="2016" name="Nat. Commun.">
        <title>Thousands of microbial genomes shed light on interconnected biogeochemical processes in an aquifer system.</title>
        <authorList>
            <person name="Anantharaman K."/>
            <person name="Brown C.T."/>
            <person name="Hug L.A."/>
            <person name="Sharon I."/>
            <person name="Castelle C.J."/>
            <person name="Probst A.J."/>
            <person name="Thomas B.C."/>
            <person name="Singh A."/>
            <person name="Wilkins M.J."/>
            <person name="Karaoz U."/>
            <person name="Brodie E.L."/>
            <person name="Williams K.H."/>
            <person name="Hubbard S.S."/>
            <person name="Banfield J.F."/>
        </authorList>
    </citation>
    <scope>NUCLEOTIDE SEQUENCE [LARGE SCALE GENOMIC DNA]</scope>
</reference>
<keyword evidence="1" id="KW-0812">Transmembrane</keyword>
<dbReference type="InterPro" id="IPR050570">
    <property type="entry name" value="Cell_wall_metabolism_enzyme"/>
</dbReference>
<dbReference type="SUPFAM" id="SSF51261">
    <property type="entry name" value="Duplicated hybrid motif"/>
    <property type="match status" value="1"/>
</dbReference>
<dbReference type="STRING" id="1797729.A3A60_01295"/>
<comment type="caution">
    <text evidence="3">The sequence shown here is derived from an EMBL/GenBank/DDBJ whole genome shotgun (WGS) entry which is preliminary data.</text>
</comment>
<name>A0A1F5HYC6_9BACT</name>
<dbReference type="AlphaFoldDB" id="A0A1F5HYC6"/>
<dbReference type="InterPro" id="IPR011055">
    <property type="entry name" value="Dup_hybrid_motif"/>
</dbReference>
<dbReference type="GO" id="GO:0004222">
    <property type="term" value="F:metalloendopeptidase activity"/>
    <property type="evidence" value="ECO:0007669"/>
    <property type="project" value="TreeGrafter"/>
</dbReference>
<dbReference type="InterPro" id="IPR018392">
    <property type="entry name" value="LysM"/>
</dbReference>
<dbReference type="Pfam" id="PF01551">
    <property type="entry name" value="Peptidase_M23"/>
    <property type="match status" value="1"/>
</dbReference>
<evidence type="ECO:0000259" key="2">
    <source>
        <dbReference type="PROSITE" id="PS51782"/>
    </source>
</evidence>
<feature type="domain" description="LysM" evidence="2">
    <location>
        <begin position="124"/>
        <end position="168"/>
    </location>
</feature>
<dbReference type="Proteomes" id="UP000179227">
    <property type="component" value="Unassembled WGS sequence"/>
</dbReference>
<dbReference type="SMART" id="SM00257">
    <property type="entry name" value="LysM"/>
    <property type="match status" value="2"/>
</dbReference>